<dbReference type="EMBL" id="UINC01000477">
    <property type="protein sequence ID" value="SUZ56063.1"/>
    <property type="molecule type" value="Genomic_DNA"/>
</dbReference>
<evidence type="ECO:0000313" key="1">
    <source>
        <dbReference type="EMBL" id="SUZ56063.1"/>
    </source>
</evidence>
<dbReference type="SUPFAM" id="SSF82185">
    <property type="entry name" value="Histone H3 K4-specific methyltransferase SET7/9 N-terminal domain"/>
    <property type="match status" value="2"/>
</dbReference>
<dbReference type="Gene3D" id="2.20.110.10">
    <property type="entry name" value="Histone H3 K4-specific methyltransferase SET7/9 N-terminal domain"/>
    <property type="match status" value="2"/>
</dbReference>
<dbReference type="InterPro" id="IPR011652">
    <property type="entry name" value="MORN_2"/>
</dbReference>
<accession>A0A381NRE9</accession>
<evidence type="ECO:0008006" key="2">
    <source>
        <dbReference type="Google" id="ProtNLM"/>
    </source>
</evidence>
<dbReference type="AlphaFoldDB" id="A0A381NRE9"/>
<name>A0A381NRE9_9ZZZZ</name>
<sequence length="195" mass="22793">MGSCIKNLLLAAGLVHAAFSQERWNIKTVETIEGKIYTPTSSQPYSGVVFELDGKGTLLKEVTYVDGISTYFTEWYPNGQKREERNFRLEEKNGFRILWHQNGNKKQEESWKHGRKDGLWTAWYQDGQKKEEGIYRNDSLHEGLFTSWWPDGQKHVQGTFKDWGKDGMWTTWSERGEKLKEETYKSGDLIHTTVY</sequence>
<gene>
    <name evidence="1" type="ORF">METZ01_LOCUS8917</name>
</gene>
<dbReference type="Pfam" id="PF07661">
    <property type="entry name" value="MORN_2"/>
    <property type="match status" value="3"/>
</dbReference>
<proteinExistence type="predicted"/>
<protein>
    <recommendedName>
        <fullName evidence="2">Toxin-antitoxin system YwqK family antitoxin</fullName>
    </recommendedName>
</protein>
<organism evidence="1">
    <name type="scientific">marine metagenome</name>
    <dbReference type="NCBI Taxonomy" id="408172"/>
    <lineage>
        <taxon>unclassified sequences</taxon>
        <taxon>metagenomes</taxon>
        <taxon>ecological metagenomes</taxon>
    </lineage>
</organism>
<reference evidence="1" key="1">
    <citation type="submission" date="2018-05" db="EMBL/GenBank/DDBJ databases">
        <authorList>
            <person name="Lanie J.A."/>
            <person name="Ng W.-L."/>
            <person name="Kazmierczak K.M."/>
            <person name="Andrzejewski T.M."/>
            <person name="Davidsen T.M."/>
            <person name="Wayne K.J."/>
            <person name="Tettelin H."/>
            <person name="Glass J.I."/>
            <person name="Rusch D."/>
            <person name="Podicherti R."/>
            <person name="Tsui H.-C.T."/>
            <person name="Winkler M.E."/>
        </authorList>
    </citation>
    <scope>NUCLEOTIDE SEQUENCE</scope>
</reference>